<proteinExistence type="predicted"/>
<gene>
    <name evidence="2" type="ORF">JK358_13805</name>
</gene>
<dbReference type="InterPro" id="IPR018547">
    <property type="entry name" value="AbiEi_C"/>
</dbReference>
<reference evidence="2 3" key="1">
    <citation type="submission" date="2021-01" db="EMBL/GenBank/DDBJ databases">
        <title>WGS of actinomycetes isolated from Thailand.</title>
        <authorList>
            <person name="Thawai C."/>
        </authorList>
    </citation>
    <scope>NUCLEOTIDE SEQUENCE [LARGE SCALE GENOMIC DNA]</scope>
    <source>
        <strain evidence="2 3">LPG 2</strain>
    </source>
</reference>
<accession>A0ABS1M4G0</accession>
<evidence type="ECO:0000313" key="2">
    <source>
        <dbReference type="EMBL" id="MBL1075470.1"/>
    </source>
</evidence>
<dbReference type="EMBL" id="JAERRJ010000005">
    <property type="protein sequence ID" value="MBL1075470.1"/>
    <property type="molecule type" value="Genomic_DNA"/>
</dbReference>
<name>A0ABS1M4G0_9NOCA</name>
<dbReference type="RefSeq" id="WP_201947556.1">
    <property type="nucleotide sequence ID" value="NZ_JAERRJ010000005.1"/>
</dbReference>
<organism evidence="2 3">
    <name type="scientific">Nocardia acididurans</name>
    <dbReference type="NCBI Taxonomy" id="2802282"/>
    <lineage>
        <taxon>Bacteria</taxon>
        <taxon>Bacillati</taxon>
        <taxon>Actinomycetota</taxon>
        <taxon>Actinomycetes</taxon>
        <taxon>Mycobacteriales</taxon>
        <taxon>Nocardiaceae</taxon>
        <taxon>Nocardia</taxon>
    </lineage>
</organism>
<dbReference type="Pfam" id="PF09407">
    <property type="entry name" value="AbiEi_1"/>
    <property type="match status" value="1"/>
</dbReference>
<feature type="domain" description="AbiEi antitoxin C-terminal" evidence="1">
    <location>
        <begin position="93"/>
        <end position="208"/>
    </location>
</feature>
<evidence type="ECO:0000259" key="1">
    <source>
        <dbReference type="Pfam" id="PF09407"/>
    </source>
</evidence>
<evidence type="ECO:0000313" key="3">
    <source>
        <dbReference type="Proteomes" id="UP000602198"/>
    </source>
</evidence>
<dbReference type="Proteomes" id="UP000602198">
    <property type="component" value="Unassembled WGS sequence"/>
</dbReference>
<sequence length="215" mass="23200">MATDKARGAELLAELARQPLRTVGSAAVAAVSRHPRQQLARLVERGVLHRAAQGYYVVIPQEYVGTAWLPGLEAVAAGIGTVMFGTDNAIVMGVSAARMHGVMPRSLGVAVVAVPRQRATLRLVDRDASVRFVARDTGRLDAELIRTELGGALVTTSEQTVLDLTRRPDLGDAAVDVPAAIRALYRRCDRERLAELAIEQRMRATLDRVNAMVGE</sequence>
<comment type="caution">
    <text evidence="2">The sequence shown here is derived from an EMBL/GenBank/DDBJ whole genome shotgun (WGS) entry which is preliminary data.</text>
</comment>
<keyword evidence="3" id="KW-1185">Reference proteome</keyword>
<protein>
    <submittedName>
        <fullName evidence="2">Type IV toxin-antitoxin system AbiEi family antitoxin domain-containing protein</fullName>
    </submittedName>
</protein>